<sequence length="306" mass="34997">MDLIKLSRISMKHLITLHIMLDTLSVTATAERLCLSPSSVSKTLNQLRDNLKDDLFYRHGNKLIATPLARRLGPTVRQMINDMNQIMTAEVFDVSQYQGRFSIAMRESTFDLLAAQLSQNIIAQAPHIRLDIWSKDSIGFDGLRKGILDFVILPHDRSQPPLNSQSHLVWETLMTDEMICLMNPNHPLAQQEMTIERYLSQNHIGIMDNDLNQPFFELQLAQEHQSRQVTVTVADFGAAATLCQYSNLLFTCSRRWAETAIIAKDLVVKPLPFNYGEVAYSLVWHEPSMNDPAHRWMYEQIVKCAD</sequence>
<dbReference type="CDD" id="cd08417">
    <property type="entry name" value="PBP2_Nitroaromatics_like"/>
    <property type="match status" value="1"/>
</dbReference>
<dbReference type="Proteomes" id="UP000218676">
    <property type="component" value="Chromosome 1"/>
</dbReference>
<evidence type="ECO:0000313" key="8">
    <source>
        <dbReference type="Proteomes" id="UP000218676"/>
    </source>
</evidence>
<gene>
    <name evidence="7" type="ORF">IC627_06855</name>
    <name evidence="6" type="ORF">PDPUS_1_01841</name>
</gene>
<dbReference type="Gene3D" id="1.10.10.10">
    <property type="entry name" value="Winged helix-like DNA-binding domain superfamily/Winged helix DNA-binding domain"/>
    <property type="match status" value="1"/>
</dbReference>
<dbReference type="InterPro" id="IPR037402">
    <property type="entry name" value="YidZ_PBP2"/>
</dbReference>
<dbReference type="PANTHER" id="PTHR30118">
    <property type="entry name" value="HTH-TYPE TRANSCRIPTIONAL REGULATOR LEUO-RELATED"/>
    <property type="match status" value="1"/>
</dbReference>
<feature type="domain" description="HTH lysR-type" evidence="5">
    <location>
        <begin position="9"/>
        <end position="66"/>
    </location>
</feature>
<keyword evidence="3" id="KW-0238">DNA-binding</keyword>
<evidence type="ECO:0000313" key="7">
    <source>
        <dbReference type="EMBL" id="QOD57590.1"/>
    </source>
</evidence>
<dbReference type="AlphaFoldDB" id="A0A1V1VCB0"/>
<comment type="similarity">
    <text evidence="1">Belongs to the LysR transcriptional regulatory family.</text>
</comment>
<dbReference type="RefSeq" id="WP_086958301.1">
    <property type="nucleotide sequence ID" value="NZ_AP018045.1"/>
</dbReference>
<evidence type="ECO:0000256" key="2">
    <source>
        <dbReference type="ARBA" id="ARBA00023015"/>
    </source>
</evidence>
<dbReference type="EMBL" id="AP018045">
    <property type="protein sequence ID" value="BAX53215.1"/>
    <property type="molecule type" value="Genomic_DNA"/>
</dbReference>
<dbReference type="Pfam" id="PF03466">
    <property type="entry name" value="LysR_substrate"/>
    <property type="match status" value="1"/>
</dbReference>
<accession>A0A1V1VCB0</accession>
<dbReference type="Proteomes" id="UP000516656">
    <property type="component" value="Chromosome 1"/>
</dbReference>
<keyword evidence="4" id="KW-0804">Transcription</keyword>
<evidence type="ECO:0000313" key="9">
    <source>
        <dbReference type="Proteomes" id="UP000516656"/>
    </source>
</evidence>
<evidence type="ECO:0000313" key="6">
    <source>
        <dbReference type="EMBL" id="BAX53215.1"/>
    </source>
</evidence>
<dbReference type="SUPFAM" id="SSF53850">
    <property type="entry name" value="Periplasmic binding protein-like II"/>
    <property type="match status" value="1"/>
</dbReference>
<reference evidence="8" key="2">
    <citation type="submission" date="2017-05" db="EMBL/GenBank/DDBJ databases">
        <title>Whole genome sequence of fish pathogenic bacteria, Photobacterium damselae subsp. piscicida, strain 91-197, isolated from hybrid striped bass (Morone sp.) in USA.</title>
        <authorList>
            <person name="Teru Y."/>
            <person name="Hikima J."/>
            <person name="Kono T."/>
            <person name="Sakai M."/>
            <person name="Takano T."/>
            <person name="Hawke J.P."/>
            <person name="Takeyama H."/>
            <person name="Aoki T."/>
        </authorList>
    </citation>
    <scope>NUCLEOTIDE SEQUENCE [LARGE SCALE GENOMIC DNA]</scope>
    <source>
        <strain evidence="8">91-197</strain>
    </source>
</reference>
<evidence type="ECO:0000256" key="1">
    <source>
        <dbReference type="ARBA" id="ARBA00009437"/>
    </source>
</evidence>
<dbReference type="InterPro" id="IPR036388">
    <property type="entry name" value="WH-like_DNA-bd_sf"/>
</dbReference>
<name>A0A1V1VCB0_PHODP</name>
<dbReference type="Gene3D" id="3.40.190.10">
    <property type="entry name" value="Periplasmic binding protein-like II"/>
    <property type="match status" value="2"/>
</dbReference>
<dbReference type="PANTHER" id="PTHR30118:SF12">
    <property type="entry name" value="TRANSCRIPTIONAL REGULATOR LYSR FAMILY"/>
    <property type="match status" value="1"/>
</dbReference>
<dbReference type="InterPro" id="IPR036390">
    <property type="entry name" value="WH_DNA-bd_sf"/>
</dbReference>
<dbReference type="SUPFAM" id="SSF46785">
    <property type="entry name" value="Winged helix' DNA-binding domain"/>
    <property type="match status" value="1"/>
</dbReference>
<dbReference type="InterPro" id="IPR000847">
    <property type="entry name" value="LysR_HTH_N"/>
</dbReference>
<reference evidence="6" key="1">
    <citation type="journal article" date="2017" name="Genome Announc.">
        <title>Whole-Genome Sequence of Photobacterium damselae subsp. piscicida Strain 91-197, Isolated from Hybrid Striped Bass (Morone sp.) in the United States.</title>
        <authorList>
            <person name="Teru Y."/>
            <person name="Hikima J."/>
            <person name="Kono T."/>
            <person name="Sakai M."/>
            <person name="Takano T."/>
            <person name="Hawke J.P."/>
            <person name="Takeyama H."/>
            <person name="Aoki T."/>
        </authorList>
    </citation>
    <scope>NUCLEOTIDE SEQUENCE</scope>
    <source>
        <strain evidence="6">91-197</strain>
    </source>
</reference>
<evidence type="ECO:0000256" key="4">
    <source>
        <dbReference type="ARBA" id="ARBA00023163"/>
    </source>
</evidence>
<dbReference type="InterPro" id="IPR005119">
    <property type="entry name" value="LysR_subst-bd"/>
</dbReference>
<evidence type="ECO:0000256" key="3">
    <source>
        <dbReference type="ARBA" id="ARBA00023125"/>
    </source>
</evidence>
<keyword evidence="2" id="KW-0805">Transcription regulation</keyword>
<dbReference type="EMBL" id="CP061854">
    <property type="protein sequence ID" value="QOD57590.1"/>
    <property type="molecule type" value="Genomic_DNA"/>
</dbReference>
<organism evidence="7 9">
    <name type="scientific">Photobacterium damsela subsp. piscicida</name>
    <name type="common">Pasteurella piscicida</name>
    <dbReference type="NCBI Taxonomy" id="38294"/>
    <lineage>
        <taxon>Bacteria</taxon>
        <taxon>Pseudomonadati</taxon>
        <taxon>Pseudomonadota</taxon>
        <taxon>Gammaproteobacteria</taxon>
        <taxon>Vibrionales</taxon>
        <taxon>Vibrionaceae</taxon>
        <taxon>Photobacterium</taxon>
    </lineage>
</organism>
<dbReference type="Pfam" id="PF00126">
    <property type="entry name" value="HTH_1"/>
    <property type="match status" value="1"/>
</dbReference>
<dbReference type="GO" id="GO:0003700">
    <property type="term" value="F:DNA-binding transcription factor activity"/>
    <property type="evidence" value="ECO:0007669"/>
    <property type="project" value="InterPro"/>
</dbReference>
<proteinExistence type="inferred from homology"/>
<protein>
    <submittedName>
        <fullName evidence="7">LysR family transcriptional regulator</fullName>
    </submittedName>
    <submittedName>
        <fullName evidence="6">Nodulation protein D2</fullName>
    </submittedName>
</protein>
<dbReference type="GO" id="GO:0003677">
    <property type="term" value="F:DNA binding"/>
    <property type="evidence" value="ECO:0007669"/>
    <property type="project" value="UniProtKB-KW"/>
</dbReference>
<reference evidence="7 9" key="3">
    <citation type="submission" date="2020-09" db="EMBL/GenBank/DDBJ databases">
        <title>Complete, closed and curated genome sequences of Photobacterium damselae subsp. piscicida isolates from Australia indicate localised evolution and additional plasmid-borne pathogenicity mechanisms.</title>
        <authorList>
            <person name="Baseggio L."/>
            <person name="Silayeva O."/>
            <person name="Buller N."/>
            <person name="Landos M."/>
            <person name="Engelstaedter J."/>
            <person name="Barnes A.C."/>
        </authorList>
    </citation>
    <scope>NUCLEOTIDE SEQUENCE [LARGE SCALE GENOMIC DNA]</scope>
    <source>
        <strain evidence="7 9">AS-16-0540-1</strain>
    </source>
</reference>
<dbReference type="PROSITE" id="PS50931">
    <property type="entry name" value="HTH_LYSR"/>
    <property type="match status" value="1"/>
</dbReference>
<dbReference type="InterPro" id="IPR050389">
    <property type="entry name" value="LysR-type_TF"/>
</dbReference>
<evidence type="ECO:0000259" key="5">
    <source>
        <dbReference type="PROSITE" id="PS50931"/>
    </source>
</evidence>